<evidence type="ECO:0008006" key="3">
    <source>
        <dbReference type="Google" id="ProtNLM"/>
    </source>
</evidence>
<protein>
    <recommendedName>
        <fullName evidence="3">Nucleoside-triphosphatase THEP1</fullName>
    </recommendedName>
</protein>
<dbReference type="Gene3D" id="3.40.50.300">
    <property type="entry name" value="P-loop containing nucleotide triphosphate hydrolases"/>
    <property type="match status" value="1"/>
</dbReference>
<evidence type="ECO:0000313" key="2">
    <source>
        <dbReference type="Proteomes" id="UP000617145"/>
    </source>
</evidence>
<dbReference type="InterPro" id="IPR018912">
    <property type="entry name" value="DUF2478"/>
</dbReference>
<accession>A0A8J2ZNP7</accession>
<name>A0A8J2ZNP7_9RHOB</name>
<reference evidence="1" key="2">
    <citation type="submission" date="2020-09" db="EMBL/GenBank/DDBJ databases">
        <authorList>
            <person name="Sun Q."/>
            <person name="Zhou Y."/>
        </authorList>
    </citation>
    <scope>NUCLEOTIDE SEQUENCE</scope>
    <source>
        <strain evidence="1">CGMCC 1.15762</strain>
    </source>
</reference>
<comment type="caution">
    <text evidence="1">The sequence shown here is derived from an EMBL/GenBank/DDBJ whole genome shotgun (WGS) entry which is preliminary data.</text>
</comment>
<keyword evidence="2" id="KW-1185">Reference proteome</keyword>
<dbReference type="InterPro" id="IPR027417">
    <property type="entry name" value="P-loop_NTPase"/>
</dbReference>
<sequence>MLGYVTATGQGEADRLLAGVAERLQAQGLRLAGAVQVNLDAGEGRKCFMDLHILSGEDVVRISQDLGALAQGCRLDPEGLERAVGLAEAALTPQTDLVIINKFGKQELFGRGFRPLIGEALSRGVPVLLAVDAGNLEGFIAFSEGLGASVAPNAEAVLGWVAQTLGETA</sequence>
<organism evidence="1 2">
    <name type="scientific">Salipiger pallidus</name>
    <dbReference type="NCBI Taxonomy" id="1775170"/>
    <lineage>
        <taxon>Bacteria</taxon>
        <taxon>Pseudomonadati</taxon>
        <taxon>Pseudomonadota</taxon>
        <taxon>Alphaproteobacteria</taxon>
        <taxon>Rhodobacterales</taxon>
        <taxon>Roseobacteraceae</taxon>
        <taxon>Salipiger</taxon>
    </lineage>
</organism>
<dbReference type="RefSeq" id="WP_188791906.1">
    <property type="nucleotide sequence ID" value="NZ_BMJV01000010.1"/>
</dbReference>
<reference evidence="1" key="1">
    <citation type="journal article" date="2014" name="Int. J. Syst. Evol. Microbiol.">
        <title>Complete genome sequence of Corynebacterium casei LMG S-19264T (=DSM 44701T), isolated from a smear-ripened cheese.</title>
        <authorList>
            <consortium name="US DOE Joint Genome Institute (JGI-PGF)"/>
            <person name="Walter F."/>
            <person name="Albersmeier A."/>
            <person name="Kalinowski J."/>
            <person name="Ruckert C."/>
        </authorList>
    </citation>
    <scope>NUCLEOTIDE SEQUENCE</scope>
    <source>
        <strain evidence="1">CGMCC 1.15762</strain>
    </source>
</reference>
<gene>
    <name evidence="1" type="ORF">GCM10011415_38400</name>
</gene>
<proteinExistence type="predicted"/>
<dbReference type="Pfam" id="PF10649">
    <property type="entry name" value="DUF2478"/>
    <property type="match status" value="1"/>
</dbReference>
<dbReference type="Proteomes" id="UP000617145">
    <property type="component" value="Unassembled WGS sequence"/>
</dbReference>
<dbReference type="AlphaFoldDB" id="A0A8J2ZNP7"/>
<evidence type="ECO:0000313" key="1">
    <source>
        <dbReference type="EMBL" id="GGG84611.1"/>
    </source>
</evidence>
<dbReference type="EMBL" id="BMJV01000010">
    <property type="protein sequence ID" value="GGG84611.1"/>
    <property type="molecule type" value="Genomic_DNA"/>
</dbReference>